<proteinExistence type="predicted"/>
<sequence>MAIIIEISIGVLIVDGIRIVNGIANAVWKVVRITVDAKYIFVKGNPKKPVKLKSFIQFLISFDGFGETKASLRHWFPKKIEFHAP</sequence>
<evidence type="ECO:0000313" key="1">
    <source>
        <dbReference type="EMBL" id="KAF2199326.1"/>
    </source>
</evidence>
<name>A0A9P4MQG3_9PLEO</name>
<organism evidence="1 2">
    <name type="scientific">Delitschia confertaspora ATCC 74209</name>
    <dbReference type="NCBI Taxonomy" id="1513339"/>
    <lineage>
        <taxon>Eukaryota</taxon>
        <taxon>Fungi</taxon>
        <taxon>Dikarya</taxon>
        <taxon>Ascomycota</taxon>
        <taxon>Pezizomycotina</taxon>
        <taxon>Dothideomycetes</taxon>
        <taxon>Pleosporomycetidae</taxon>
        <taxon>Pleosporales</taxon>
        <taxon>Delitschiaceae</taxon>
        <taxon>Delitschia</taxon>
    </lineage>
</organism>
<dbReference type="Proteomes" id="UP000799536">
    <property type="component" value="Unassembled WGS sequence"/>
</dbReference>
<accession>A0A9P4MQG3</accession>
<keyword evidence="2" id="KW-1185">Reference proteome</keyword>
<gene>
    <name evidence="1" type="ORF">GQ43DRAFT_482548</name>
</gene>
<dbReference type="EMBL" id="ML994082">
    <property type="protein sequence ID" value="KAF2199326.1"/>
    <property type="molecule type" value="Genomic_DNA"/>
</dbReference>
<comment type="caution">
    <text evidence="1">The sequence shown here is derived from an EMBL/GenBank/DDBJ whole genome shotgun (WGS) entry which is preliminary data.</text>
</comment>
<evidence type="ECO:0000313" key="2">
    <source>
        <dbReference type="Proteomes" id="UP000799536"/>
    </source>
</evidence>
<dbReference type="AlphaFoldDB" id="A0A9P4MQG3"/>
<protein>
    <submittedName>
        <fullName evidence="1">Uncharacterized protein</fullName>
    </submittedName>
</protein>
<reference evidence="1" key="1">
    <citation type="journal article" date="2020" name="Stud. Mycol.">
        <title>101 Dothideomycetes genomes: a test case for predicting lifestyles and emergence of pathogens.</title>
        <authorList>
            <person name="Haridas S."/>
            <person name="Albert R."/>
            <person name="Binder M."/>
            <person name="Bloem J."/>
            <person name="Labutti K."/>
            <person name="Salamov A."/>
            <person name="Andreopoulos B."/>
            <person name="Baker S."/>
            <person name="Barry K."/>
            <person name="Bills G."/>
            <person name="Bluhm B."/>
            <person name="Cannon C."/>
            <person name="Castanera R."/>
            <person name="Culley D."/>
            <person name="Daum C."/>
            <person name="Ezra D."/>
            <person name="Gonzalez J."/>
            <person name="Henrissat B."/>
            <person name="Kuo A."/>
            <person name="Liang C."/>
            <person name="Lipzen A."/>
            <person name="Lutzoni F."/>
            <person name="Magnuson J."/>
            <person name="Mondo S."/>
            <person name="Nolan M."/>
            <person name="Ohm R."/>
            <person name="Pangilinan J."/>
            <person name="Park H.-J."/>
            <person name="Ramirez L."/>
            <person name="Alfaro M."/>
            <person name="Sun H."/>
            <person name="Tritt A."/>
            <person name="Yoshinaga Y."/>
            <person name="Zwiers L.-H."/>
            <person name="Turgeon B."/>
            <person name="Goodwin S."/>
            <person name="Spatafora J."/>
            <person name="Crous P."/>
            <person name="Grigoriev I."/>
        </authorList>
    </citation>
    <scope>NUCLEOTIDE SEQUENCE</scope>
    <source>
        <strain evidence="1">ATCC 74209</strain>
    </source>
</reference>